<feature type="compositionally biased region" description="Basic and acidic residues" evidence="1">
    <location>
        <begin position="432"/>
        <end position="451"/>
    </location>
</feature>
<dbReference type="PANTHER" id="PTHR23146:SF0">
    <property type="entry name" value="RNA POLYMERASE-ASSOCIATED PROTEIN LEO1"/>
    <property type="match status" value="1"/>
</dbReference>
<dbReference type="GO" id="GO:0032968">
    <property type="term" value="P:positive regulation of transcription elongation by RNA polymerase II"/>
    <property type="evidence" value="ECO:0007669"/>
    <property type="project" value="TreeGrafter"/>
</dbReference>
<feature type="region of interest" description="Disordered" evidence="1">
    <location>
        <begin position="683"/>
        <end position="759"/>
    </location>
</feature>
<feature type="compositionally biased region" description="Acidic residues" evidence="1">
    <location>
        <begin position="832"/>
        <end position="852"/>
    </location>
</feature>
<feature type="non-terminal residue" evidence="2">
    <location>
        <position position="1"/>
    </location>
</feature>
<feature type="compositionally biased region" description="Acidic residues" evidence="1">
    <location>
        <begin position="323"/>
        <end position="351"/>
    </location>
</feature>
<feature type="region of interest" description="Disordered" evidence="1">
    <location>
        <begin position="774"/>
        <end position="902"/>
    </location>
</feature>
<feature type="region of interest" description="Disordered" evidence="1">
    <location>
        <begin position="144"/>
        <end position="172"/>
    </location>
</feature>
<feature type="compositionally biased region" description="Acidic residues" evidence="1">
    <location>
        <begin position="803"/>
        <end position="820"/>
    </location>
</feature>
<protein>
    <recommendedName>
        <fullName evidence="4">RNA polymerase-associated protein LEO1</fullName>
    </recommendedName>
</protein>
<feature type="compositionally biased region" description="Basic residues" evidence="1">
    <location>
        <begin position="709"/>
        <end position="718"/>
    </location>
</feature>
<feature type="compositionally biased region" description="Polar residues" evidence="1">
    <location>
        <begin position="119"/>
        <end position="130"/>
    </location>
</feature>
<gene>
    <name evidence="2" type="ORF">EJB05_13742</name>
</gene>
<feature type="compositionally biased region" description="Basic and acidic residues" evidence="1">
    <location>
        <begin position="683"/>
        <end position="698"/>
    </location>
</feature>
<feature type="compositionally biased region" description="Basic and acidic residues" evidence="1">
    <location>
        <begin position="365"/>
        <end position="390"/>
    </location>
</feature>
<evidence type="ECO:0008006" key="4">
    <source>
        <dbReference type="Google" id="ProtNLM"/>
    </source>
</evidence>
<feature type="compositionally biased region" description="Basic and acidic residues" evidence="1">
    <location>
        <begin position="464"/>
        <end position="488"/>
    </location>
</feature>
<name>A0A5J9VXD5_9POAL</name>
<dbReference type="Gramene" id="TVU40285">
    <property type="protein sequence ID" value="TVU40285"/>
    <property type="gene ID" value="EJB05_13742"/>
</dbReference>
<dbReference type="GO" id="GO:1990269">
    <property type="term" value="F:RNA polymerase II C-terminal domain phosphoserine binding"/>
    <property type="evidence" value="ECO:0007669"/>
    <property type="project" value="TreeGrafter"/>
</dbReference>
<evidence type="ECO:0000313" key="3">
    <source>
        <dbReference type="Proteomes" id="UP000324897"/>
    </source>
</evidence>
<comment type="caution">
    <text evidence="2">The sequence shown here is derived from an EMBL/GenBank/DDBJ whole genome shotgun (WGS) entry which is preliminary data.</text>
</comment>
<evidence type="ECO:0000256" key="1">
    <source>
        <dbReference type="SAM" id="MobiDB-lite"/>
    </source>
</evidence>
<feature type="compositionally biased region" description="Basic and acidic residues" evidence="1">
    <location>
        <begin position="163"/>
        <end position="172"/>
    </location>
</feature>
<dbReference type="OrthoDB" id="20844at2759"/>
<dbReference type="GO" id="GO:0016593">
    <property type="term" value="C:Cdc73/Paf1 complex"/>
    <property type="evidence" value="ECO:0007669"/>
    <property type="project" value="InterPro"/>
</dbReference>
<dbReference type="Pfam" id="PF04004">
    <property type="entry name" value="Leo1"/>
    <property type="match status" value="1"/>
</dbReference>
<dbReference type="GO" id="GO:0006368">
    <property type="term" value="P:transcription elongation by RNA polymerase II"/>
    <property type="evidence" value="ECO:0007669"/>
    <property type="project" value="InterPro"/>
</dbReference>
<dbReference type="InterPro" id="IPR007149">
    <property type="entry name" value="Leo1"/>
</dbReference>
<feature type="compositionally biased region" description="Basic and acidic residues" evidence="1">
    <location>
        <begin position="821"/>
        <end position="831"/>
    </location>
</feature>
<dbReference type="AlphaFoldDB" id="A0A5J9VXD5"/>
<dbReference type="PANTHER" id="PTHR23146">
    <property type="entry name" value="LEO1 PROTEIN"/>
    <property type="match status" value="1"/>
</dbReference>
<feature type="region of interest" description="Disordered" evidence="1">
    <location>
        <begin position="200"/>
        <end position="261"/>
    </location>
</feature>
<dbReference type="Proteomes" id="UP000324897">
    <property type="component" value="Chromosome 4"/>
</dbReference>
<feature type="compositionally biased region" description="Acidic residues" evidence="1">
    <location>
        <begin position="214"/>
        <end position="228"/>
    </location>
</feature>
<dbReference type="EMBL" id="RWGY01000007">
    <property type="protein sequence ID" value="TVU40285.1"/>
    <property type="molecule type" value="Genomic_DNA"/>
</dbReference>
<proteinExistence type="predicted"/>
<accession>A0A5J9VXD5</accession>
<organism evidence="2 3">
    <name type="scientific">Eragrostis curvula</name>
    <name type="common">weeping love grass</name>
    <dbReference type="NCBI Taxonomy" id="38414"/>
    <lineage>
        <taxon>Eukaryota</taxon>
        <taxon>Viridiplantae</taxon>
        <taxon>Streptophyta</taxon>
        <taxon>Embryophyta</taxon>
        <taxon>Tracheophyta</taxon>
        <taxon>Spermatophyta</taxon>
        <taxon>Magnoliopsida</taxon>
        <taxon>Liliopsida</taxon>
        <taxon>Poales</taxon>
        <taxon>Poaceae</taxon>
        <taxon>PACMAD clade</taxon>
        <taxon>Chloridoideae</taxon>
        <taxon>Eragrostideae</taxon>
        <taxon>Eragrostidinae</taxon>
        <taxon>Eragrostis</taxon>
    </lineage>
</organism>
<feature type="region of interest" description="Disordered" evidence="1">
    <location>
        <begin position="323"/>
        <end position="496"/>
    </location>
</feature>
<feature type="region of interest" description="Disordered" evidence="1">
    <location>
        <begin position="119"/>
        <end position="138"/>
    </location>
</feature>
<sequence>MVGVAGRRRDYSRVAAKEEGWSFITTRYLTPAGKKVDAALRVLGFVPRGPASRIFLVVVVFEGLSLGVRHTIEAATAMSELDDIEYITKNEVRLQNIGINAYAFLSRDSRHSWALDELPSQSPNKYSSPHQGPKPLKLNAAGEAGRESVLGGGKGKAAAMAGGDRERDVEEETRNQMMQNLFGDQSEDEDADDDDVVEVVDEDDQPQPQRLQQEEADDEDDADEEEDDARSHAHGRGSGYHSVSTAPISCPSPRDPDPSRQRAVSVLVAGLRLRFRDSSGLAGILVIVEAMGSGRNLVTLGTDGKLVKSIGVSMHFVVLEEVDGEAENGGEGEGEGEGESEGQVGMEEESEGEAHQADVDQGESDGDKVQSSPERELGDQRMQTDARGTDSEDEGYEQRTVASRRRGVVASESEGSEDNYYGDQAHDDEEVREARKPRSPVEEDEVVRDVFGDSDEDEPGPYQPRHEIDEDSHRSPMEDEGRYDKDMQPEDMVADEDMRYESDENRELKLKEKPVGPPLDLVVPLKQPPAQPDKMNVIKVSNIMGIESKPFDPKTYVEEDSFVTDESGTKKRIRLEDNIVRWRNVKNADGTTSCESNARIVKWKDGSMQLLIGNEVLDISVQEAHHDQSHLFLRTGKGILQSQGRLLQKMRFMPSSLSSKSHRLLTALVDSQNKKTVKMQKWFETKDPEKAKQEHERAAGQNIRAHSILQRKREKVTRKYTQPPRPRRQLSPGFLEDALDEDEEHDNHYSSRRMPPRRHFEDELEAEARAERRIINAKSNMSRSVSRKPSYPPARPPRRQVDEYSESEREESEYETEGEDIEHSPPRGRGDELDEDEYEEDVEEAPLSDEEMEAPKRRRELGGSSHRREELDSEEDDDSPPRKQQAVQHRRKAVVFDSDEDE</sequence>
<reference evidence="2 3" key="1">
    <citation type="journal article" date="2019" name="Sci. Rep.">
        <title>A high-quality genome of Eragrostis curvula grass provides insights into Poaceae evolution and supports new strategies to enhance forage quality.</title>
        <authorList>
            <person name="Carballo J."/>
            <person name="Santos B.A.C.M."/>
            <person name="Zappacosta D."/>
            <person name="Garbus I."/>
            <person name="Selva J.P."/>
            <person name="Gallo C.A."/>
            <person name="Diaz A."/>
            <person name="Albertini E."/>
            <person name="Caccamo M."/>
            <person name="Echenique V."/>
        </authorList>
    </citation>
    <scope>NUCLEOTIDE SEQUENCE [LARGE SCALE GENOMIC DNA]</scope>
    <source>
        <strain evidence="3">cv. Victoria</strain>
        <tissue evidence="2">Leaf</tissue>
    </source>
</reference>
<keyword evidence="3" id="KW-1185">Reference proteome</keyword>
<evidence type="ECO:0000313" key="2">
    <source>
        <dbReference type="EMBL" id="TVU40285.1"/>
    </source>
</evidence>